<dbReference type="RefSeq" id="WP_052395309.1">
    <property type="nucleotide sequence ID" value="NZ_JACHET010000001.1"/>
</dbReference>
<dbReference type="PANTHER" id="PTHR48090">
    <property type="entry name" value="UNDECAPRENYL-PHOSPHATE 4-DEOXY-4-FORMAMIDO-L-ARABINOSE TRANSFERASE-RELATED"/>
    <property type="match status" value="1"/>
</dbReference>
<dbReference type="OrthoDB" id="9804335at2"/>
<comment type="caution">
    <text evidence="2">The sequence shown here is derived from an EMBL/GenBank/DDBJ whole genome shotgun (WGS) entry which is preliminary data.</text>
</comment>
<organism evidence="2 3">
    <name type="scientific">Oleiagrimonas soli</name>
    <dbReference type="NCBI Taxonomy" id="1543381"/>
    <lineage>
        <taxon>Bacteria</taxon>
        <taxon>Pseudomonadati</taxon>
        <taxon>Pseudomonadota</taxon>
        <taxon>Gammaproteobacteria</taxon>
        <taxon>Lysobacterales</taxon>
        <taxon>Rhodanobacteraceae</taxon>
        <taxon>Oleiagrimonas</taxon>
    </lineage>
</organism>
<evidence type="ECO:0000313" key="2">
    <source>
        <dbReference type="EMBL" id="MBB6185041.1"/>
    </source>
</evidence>
<protein>
    <submittedName>
        <fullName evidence="2">Glycosyltransferase involved in cell wall biosynthesis</fullName>
    </submittedName>
</protein>
<dbReference type="CDD" id="cd04179">
    <property type="entry name" value="DPM_DPG-synthase_like"/>
    <property type="match status" value="1"/>
</dbReference>
<feature type="domain" description="Glycosyltransferase 2-like" evidence="1">
    <location>
        <begin position="15"/>
        <end position="139"/>
    </location>
</feature>
<dbReference type="InterPro" id="IPR050256">
    <property type="entry name" value="Glycosyltransferase_2"/>
</dbReference>
<dbReference type="GO" id="GO:0016740">
    <property type="term" value="F:transferase activity"/>
    <property type="evidence" value="ECO:0007669"/>
    <property type="project" value="UniProtKB-KW"/>
</dbReference>
<dbReference type="InterPro" id="IPR001173">
    <property type="entry name" value="Glyco_trans_2-like"/>
</dbReference>
<proteinExistence type="predicted"/>
<evidence type="ECO:0000313" key="3">
    <source>
        <dbReference type="Proteomes" id="UP000560000"/>
    </source>
</evidence>
<dbReference type="AlphaFoldDB" id="A0A841KQW6"/>
<dbReference type="Pfam" id="PF00535">
    <property type="entry name" value="Glycos_transf_2"/>
    <property type="match status" value="1"/>
</dbReference>
<reference evidence="2 3" key="1">
    <citation type="submission" date="2020-08" db="EMBL/GenBank/DDBJ databases">
        <title>Genomic Encyclopedia of Type Strains, Phase IV (KMG-IV): sequencing the most valuable type-strain genomes for metagenomic binning, comparative biology and taxonomic classification.</title>
        <authorList>
            <person name="Goeker M."/>
        </authorList>
    </citation>
    <scope>NUCLEOTIDE SEQUENCE [LARGE SCALE GENOMIC DNA]</scope>
    <source>
        <strain evidence="2 3">DSM 107085</strain>
    </source>
</reference>
<gene>
    <name evidence="2" type="ORF">HNQ86_002386</name>
</gene>
<dbReference type="SUPFAM" id="SSF53448">
    <property type="entry name" value="Nucleotide-diphospho-sugar transferases"/>
    <property type="match status" value="1"/>
</dbReference>
<name>A0A841KQW6_9GAMM</name>
<evidence type="ECO:0000259" key="1">
    <source>
        <dbReference type="Pfam" id="PF00535"/>
    </source>
</evidence>
<keyword evidence="2" id="KW-0808">Transferase</keyword>
<dbReference type="PANTHER" id="PTHR48090:SF7">
    <property type="entry name" value="RFBJ PROTEIN"/>
    <property type="match status" value="1"/>
</dbReference>
<dbReference type="InterPro" id="IPR029044">
    <property type="entry name" value="Nucleotide-diphossugar_trans"/>
</dbReference>
<dbReference type="EMBL" id="JACHET010000001">
    <property type="protein sequence ID" value="MBB6185041.1"/>
    <property type="molecule type" value="Genomic_DNA"/>
</dbReference>
<sequence length="263" mass="29166">MKATADAASADPACCVLIPCLNEARAIRGVIASVLALGYPVMVVDDGSDDGTPNIVAALPVTLIRHPQRRGKGEALRTGFRAALKHGYDGVVSMDGDGQHVAEDIPRLLAAARRYPNHIVSGARLRHRERQPNYRRRANDFADWGISWAAGQCLVDTQCGQRYYPRAALELADIKSGGFAFETDILIEAALQRGVRVASVPIESRYLGDMRLSHFRPVRDFSRITARVVWRILRAGLMRDHLRQIRDQQPLIYDPEHETDAHG</sequence>
<dbReference type="Proteomes" id="UP000560000">
    <property type="component" value="Unassembled WGS sequence"/>
</dbReference>
<dbReference type="Gene3D" id="3.90.550.10">
    <property type="entry name" value="Spore Coat Polysaccharide Biosynthesis Protein SpsA, Chain A"/>
    <property type="match status" value="1"/>
</dbReference>
<accession>A0A841KQW6</accession>